<sequence>MHISPTSLLAILCFGTLITAQTNFTQCLQDVRSGMYGNGTDVGGTDNAGNPVDVQKATGVTYKLCIRACGAGQEPFQWPTFSQQFSSWVLPWLALISQLPFGTNDTPTNLESVLLALGSPVLAAYSVA</sequence>
<dbReference type="OrthoDB" id="5392263at2759"/>
<evidence type="ECO:0000313" key="2">
    <source>
        <dbReference type="EMBL" id="KIJ44805.1"/>
    </source>
</evidence>
<dbReference type="AlphaFoldDB" id="A0A0C9W072"/>
<evidence type="ECO:0000313" key="3">
    <source>
        <dbReference type="Proteomes" id="UP000054279"/>
    </source>
</evidence>
<feature type="non-terminal residue" evidence="2">
    <location>
        <position position="128"/>
    </location>
</feature>
<protein>
    <submittedName>
        <fullName evidence="2">Unplaced genomic scaffold SPHSTscaffold_40, whole genome shotgun sequence</fullName>
    </submittedName>
</protein>
<keyword evidence="3" id="KW-1185">Reference proteome</keyword>
<dbReference type="EMBL" id="KN837115">
    <property type="protein sequence ID" value="KIJ44805.1"/>
    <property type="molecule type" value="Genomic_DNA"/>
</dbReference>
<dbReference type="HOGENOM" id="CLU_1964904_0_0_1"/>
<gene>
    <name evidence="2" type="ORF">M422DRAFT_167731</name>
</gene>
<name>A0A0C9W072_SPHS4</name>
<accession>A0A0C9W072</accession>
<keyword evidence="1" id="KW-0732">Signal</keyword>
<feature type="chain" id="PRO_5002205065" evidence="1">
    <location>
        <begin position="21"/>
        <end position="128"/>
    </location>
</feature>
<reference evidence="2 3" key="1">
    <citation type="submission" date="2014-06" db="EMBL/GenBank/DDBJ databases">
        <title>Evolutionary Origins and Diversification of the Mycorrhizal Mutualists.</title>
        <authorList>
            <consortium name="DOE Joint Genome Institute"/>
            <consortium name="Mycorrhizal Genomics Consortium"/>
            <person name="Kohler A."/>
            <person name="Kuo A."/>
            <person name="Nagy L.G."/>
            <person name="Floudas D."/>
            <person name="Copeland A."/>
            <person name="Barry K.W."/>
            <person name="Cichocki N."/>
            <person name="Veneault-Fourrey C."/>
            <person name="LaButti K."/>
            <person name="Lindquist E.A."/>
            <person name="Lipzen A."/>
            <person name="Lundell T."/>
            <person name="Morin E."/>
            <person name="Murat C."/>
            <person name="Riley R."/>
            <person name="Ohm R."/>
            <person name="Sun H."/>
            <person name="Tunlid A."/>
            <person name="Henrissat B."/>
            <person name="Grigoriev I.V."/>
            <person name="Hibbett D.S."/>
            <person name="Martin F."/>
        </authorList>
    </citation>
    <scope>NUCLEOTIDE SEQUENCE [LARGE SCALE GENOMIC DNA]</scope>
    <source>
        <strain evidence="2 3">SS14</strain>
    </source>
</reference>
<feature type="signal peptide" evidence="1">
    <location>
        <begin position="1"/>
        <end position="20"/>
    </location>
</feature>
<evidence type="ECO:0000256" key="1">
    <source>
        <dbReference type="SAM" id="SignalP"/>
    </source>
</evidence>
<organism evidence="2 3">
    <name type="scientific">Sphaerobolus stellatus (strain SS14)</name>
    <dbReference type="NCBI Taxonomy" id="990650"/>
    <lineage>
        <taxon>Eukaryota</taxon>
        <taxon>Fungi</taxon>
        <taxon>Dikarya</taxon>
        <taxon>Basidiomycota</taxon>
        <taxon>Agaricomycotina</taxon>
        <taxon>Agaricomycetes</taxon>
        <taxon>Phallomycetidae</taxon>
        <taxon>Geastrales</taxon>
        <taxon>Sphaerobolaceae</taxon>
        <taxon>Sphaerobolus</taxon>
    </lineage>
</organism>
<dbReference type="Proteomes" id="UP000054279">
    <property type="component" value="Unassembled WGS sequence"/>
</dbReference>
<proteinExistence type="predicted"/>